<dbReference type="NCBIfam" id="NF040900">
    <property type="entry name" value="porin_ExtI"/>
    <property type="match status" value="1"/>
</dbReference>
<dbReference type="Gene3D" id="2.40.160.10">
    <property type="entry name" value="Porin"/>
    <property type="match status" value="1"/>
</dbReference>
<name>A0A3B1D5K9_9ZZZZ</name>
<reference evidence="1" key="1">
    <citation type="submission" date="2018-06" db="EMBL/GenBank/DDBJ databases">
        <authorList>
            <person name="Zhirakovskaya E."/>
        </authorList>
    </citation>
    <scope>NUCLEOTIDE SEQUENCE</scope>
</reference>
<sequence>MRDIRKKLGLFSVLALVFVFVLGMAVDSAQAGVKIKGKRGLSLRISYFSQFYGVWRDTGSGPDRTDDTVDFYFKRDRFNFSGQLNRSTGFVIQIEHKGPRLINDLTVGDTPSTRLDMLDAFMKFKIAKSLRLRVGLTKDPLTRENNEGCFDPLSIDRSLFIYNPFAASRDVGIVAWGNFVNKRLQYRIGIMEGREDINTPKSSLRYTGRLHLSLLKPEASIVYFGTYRGMKKVLTIGGGMQYEPDVIYGNLGAKTDAKDNITWTVDGFFEYPTPVGAFTLSGAYLDVSFDDAYKGWDPDPKATGMYGERNGYYVKAGYLLPMKIWIGRVQFYGRYENWKYAKLNEQENQDLTWIAPGVNYYIKGQKLRLSAEYAMTDFKKEGTVRNVKTEDFNTLRVMLQLLL</sequence>
<protein>
    <submittedName>
        <fullName evidence="1">FmdC</fullName>
    </submittedName>
</protein>
<dbReference type="EMBL" id="UOGH01000155">
    <property type="protein sequence ID" value="VAX30230.1"/>
    <property type="molecule type" value="Genomic_DNA"/>
</dbReference>
<dbReference type="SUPFAM" id="SSF56935">
    <property type="entry name" value="Porins"/>
    <property type="match status" value="1"/>
</dbReference>
<evidence type="ECO:0000313" key="1">
    <source>
        <dbReference type="EMBL" id="VAX30230.1"/>
    </source>
</evidence>
<dbReference type="InterPro" id="IPR010870">
    <property type="entry name" value="Porin_O/P"/>
</dbReference>
<dbReference type="Pfam" id="PF07396">
    <property type="entry name" value="Porin_O_P"/>
    <property type="match status" value="2"/>
</dbReference>
<gene>
    <name evidence="1" type="ORF">MNBD_NITROSPIRAE02-783</name>
</gene>
<proteinExistence type="predicted"/>
<organism evidence="1">
    <name type="scientific">hydrothermal vent metagenome</name>
    <dbReference type="NCBI Taxonomy" id="652676"/>
    <lineage>
        <taxon>unclassified sequences</taxon>
        <taxon>metagenomes</taxon>
        <taxon>ecological metagenomes</taxon>
    </lineage>
</organism>
<accession>A0A3B1D5K9</accession>
<dbReference type="AlphaFoldDB" id="A0A3B1D5K9"/>
<dbReference type="InterPro" id="IPR023614">
    <property type="entry name" value="Porin_dom_sf"/>
</dbReference>